<dbReference type="PROSITE" id="PS50949">
    <property type="entry name" value="HTH_GNTR"/>
    <property type="match status" value="1"/>
</dbReference>
<keyword evidence="3" id="KW-0804">Transcription</keyword>
<dbReference type="SMART" id="SM00895">
    <property type="entry name" value="FCD"/>
    <property type="match status" value="1"/>
</dbReference>
<dbReference type="Pfam" id="PF07729">
    <property type="entry name" value="FCD"/>
    <property type="match status" value="1"/>
</dbReference>
<dbReference type="GO" id="GO:0003700">
    <property type="term" value="F:DNA-binding transcription factor activity"/>
    <property type="evidence" value="ECO:0007669"/>
    <property type="project" value="InterPro"/>
</dbReference>
<dbReference type="InterPro" id="IPR011711">
    <property type="entry name" value="GntR_C"/>
</dbReference>
<dbReference type="EMBL" id="FXYH01000012">
    <property type="protein sequence ID" value="SMX45924.1"/>
    <property type="molecule type" value="Genomic_DNA"/>
</dbReference>
<sequence length="251" mass="27838">MPARTPPLLRKVQNLSAMPSKNAQSRVADSVIAQLEQKILSGELVNGEPLPAERDLMESFGASRTVIREAILALSNRGLIESKPRYRPIVRKPNYETILNATGQIVQNLLTETGDVKNLYDSRVFIERGLVREAAVAATKDCIADLKAALAANKAAISDSAAFYETDVAFHGVLYRVCNNPIFPAIHMGYTAWLAPHWDKMLRSPERNELNFHAHQAILAAIMERDPDAAEDALKSHLDAAWEHVRTTFTQ</sequence>
<dbReference type="InterPro" id="IPR036390">
    <property type="entry name" value="WH_DNA-bd_sf"/>
</dbReference>
<evidence type="ECO:0000313" key="6">
    <source>
        <dbReference type="Proteomes" id="UP000220836"/>
    </source>
</evidence>
<dbReference type="AlphaFoldDB" id="A0A238KSV3"/>
<evidence type="ECO:0000259" key="4">
    <source>
        <dbReference type="PROSITE" id="PS50949"/>
    </source>
</evidence>
<dbReference type="PANTHER" id="PTHR43537">
    <property type="entry name" value="TRANSCRIPTIONAL REGULATOR, GNTR FAMILY"/>
    <property type="match status" value="1"/>
</dbReference>
<keyword evidence="1" id="KW-0805">Transcription regulation</keyword>
<organism evidence="5 6">
    <name type="scientific">Pelagimonas varians</name>
    <dbReference type="NCBI Taxonomy" id="696760"/>
    <lineage>
        <taxon>Bacteria</taxon>
        <taxon>Pseudomonadati</taxon>
        <taxon>Pseudomonadota</taxon>
        <taxon>Alphaproteobacteria</taxon>
        <taxon>Rhodobacterales</taxon>
        <taxon>Roseobacteraceae</taxon>
        <taxon>Pelagimonas</taxon>
    </lineage>
</organism>
<dbReference type="PRINTS" id="PR00035">
    <property type="entry name" value="HTHGNTR"/>
</dbReference>
<evidence type="ECO:0000256" key="2">
    <source>
        <dbReference type="ARBA" id="ARBA00023125"/>
    </source>
</evidence>
<dbReference type="InterPro" id="IPR008920">
    <property type="entry name" value="TF_FadR/GntR_C"/>
</dbReference>
<name>A0A238KSV3_9RHOB</name>
<feature type="domain" description="HTH gntR-type" evidence="4">
    <location>
        <begin position="25"/>
        <end position="93"/>
    </location>
</feature>
<dbReference type="CDD" id="cd07377">
    <property type="entry name" value="WHTH_GntR"/>
    <property type="match status" value="1"/>
</dbReference>
<dbReference type="GO" id="GO:0003677">
    <property type="term" value="F:DNA binding"/>
    <property type="evidence" value="ECO:0007669"/>
    <property type="project" value="UniProtKB-KW"/>
</dbReference>
<dbReference type="Proteomes" id="UP000220836">
    <property type="component" value="Unassembled WGS sequence"/>
</dbReference>
<evidence type="ECO:0000313" key="5">
    <source>
        <dbReference type="EMBL" id="SMX45924.1"/>
    </source>
</evidence>
<dbReference type="Gene3D" id="1.10.10.10">
    <property type="entry name" value="Winged helix-like DNA-binding domain superfamily/Winged helix DNA-binding domain"/>
    <property type="match status" value="1"/>
</dbReference>
<keyword evidence="2" id="KW-0238">DNA-binding</keyword>
<evidence type="ECO:0000256" key="1">
    <source>
        <dbReference type="ARBA" id="ARBA00023015"/>
    </source>
</evidence>
<protein>
    <submittedName>
        <fullName evidence="5">HTH-type transcriptional regulator LutR</fullName>
    </submittedName>
</protein>
<proteinExistence type="predicted"/>
<dbReference type="SMART" id="SM00345">
    <property type="entry name" value="HTH_GNTR"/>
    <property type="match status" value="1"/>
</dbReference>
<gene>
    <name evidence="5" type="primary">lutR_1</name>
    <name evidence="5" type="ORF">PEV8663_03148</name>
</gene>
<reference evidence="5 6" key="1">
    <citation type="submission" date="2017-05" db="EMBL/GenBank/DDBJ databases">
        <authorList>
            <person name="Song R."/>
            <person name="Chenine A.L."/>
            <person name="Ruprecht R.M."/>
        </authorList>
    </citation>
    <scope>NUCLEOTIDE SEQUENCE [LARGE SCALE GENOMIC DNA]</scope>
    <source>
        <strain evidence="5 6">CECT 8663</strain>
    </source>
</reference>
<dbReference type="Pfam" id="PF00392">
    <property type="entry name" value="GntR"/>
    <property type="match status" value="1"/>
</dbReference>
<dbReference type="SUPFAM" id="SSF46785">
    <property type="entry name" value="Winged helix' DNA-binding domain"/>
    <property type="match status" value="1"/>
</dbReference>
<accession>A0A238KSV3</accession>
<dbReference type="PANTHER" id="PTHR43537:SF44">
    <property type="entry name" value="GNTR FAMILY REGULATORY PROTEIN"/>
    <property type="match status" value="1"/>
</dbReference>
<dbReference type="InterPro" id="IPR036388">
    <property type="entry name" value="WH-like_DNA-bd_sf"/>
</dbReference>
<dbReference type="Gene3D" id="1.20.120.530">
    <property type="entry name" value="GntR ligand-binding domain-like"/>
    <property type="match status" value="1"/>
</dbReference>
<keyword evidence="6" id="KW-1185">Reference proteome</keyword>
<dbReference type="InterPro" id="IPR000524">
    <property type="entry name" value="Tscrpt_reg_HTH_GntR"/>
</dbReference>
<dbReference type="SUPFAM" id="SSF48008">
    <property type="entry name" value="GntR ligand-binding domain-like"/>
    <property type="match status" value="1"/>
</dbReference>
<evidence type="ECO:0000256" key="3">
    <source>
        <dbReference type="ARBA" id="ARBA00023163"/>
    </source>
</evidence>